<dbReference type="InterPro" id="IPR004843">
    <property type="entry name" value="Calcineurin-like_PHP"/>
</dbReference>
<dbReference type="EMBL" id="RBZW01000014">
    <property type="protein sequence ID" value="THE65950.1"/>
    <property type="molecule type" value="Genomic_DNA"/>
</dbReference>
<evidence type="ECO:0000256" key="1">
    <source>
        <dbReference type="ARBA" id="ARBA00022475"/>
    </source>
</evidence>
<dbReference type="Gene3D" id="3.60.21.10">
    <property type="match status" value="2"/>
</dbReference>
<accession>A0A4S3TQP6</accession>
<comment type="caution">
    <text evidence="9">The sequence shown here is derived from an EMBL/GenBank/DDBJ whole genome shotgun (WGS) entry which is preliminary data.</text>
</comment>
<gene>
    <name evidence="9" type="ORF">D8Y22_05370</name>
</gene>
<evidence type="ECO:0000256" key="6">
    <source>
        <dbReference type="SAM" id="MobiDB-lite"/>
    </source>
</evidence>
<feature type="compositionally biased region" description="Basic and acidic residues" evidence="6">
    <location>
        <begin position="425"/>
        <end position="440"/>
    </location>
</feature>
<keyword evidence="2" id="KW-0997">Cell inner membrane</keyword>
<feature type="transmembrane region" description="Helical" evidence="7">
    <location>
        <begin position="263"/>
        <end position="289"/>
    </location>
</feature>
<keyword evidence="5" id="KW-0464">Manganese</keyword>
<dbReference type="RefSeq" id="WP_141463681.1">
    <property type="nucleotide sequence ID" value="NZ_RBZW01000014.1"/>
</dbReference>
<keyword evidence="4 7" id="KW-0472">Membrane</keyword>
<name>A0A4S3TQP6_9EURY</name>
<keyword evidence="1" id="KW-1003">Cell membrane</keyword>
<keyword evidence="3" id="KW-0479">Metal-binding</keyword>
<dbReference type="PANTHER" id="PTHR34990">
    <property type="entry name" value="UDP-2,3-DIACYLGLUCOSAMINE HYDROLASE-RELATED"/>
    <property type="match status" value="1"/>
</dbReference>
<evidence type="ECO:0000313" key="9">
    <source>
        <dbReference type="EMBL" id="THE65950.1"/>
    </source>
</evidence>
<evidence type="ECO:0000256" key="3">
    <source>
        <dbReference type="ARBA" id="ARBA00022723"/>
    </source>
</evidence>
<dbReference type="AlphaFoldDB" id="A0A4S3TQP6"/>
<dbReference type="GO" id="GO:0046872">
    <property type="term" value="F:metal ion binding"/>
    <property type="evidence" value="ECO:0007669"/>
    <property type="project" value="UniProtKB-KW"/>
</dbReference>
<dbReference type="InterPro" id="IPR043461">
    <property type="entry name" value="LpxH-like"/>
</dbReference>
<protein>
    <submittedName>
        <fullName evidence="9">Phosphoesterase</fullName>
    </submittedName>
</protein>
<dbReference type="Pfam" id="PF00149">
    <property type="entry name" value="Metallophos"/>
    <property type="match status" value="1"/>
</dbReference>
<dbReference type="GO" id="GO:0008758">
    <property type="term" value="F:UDP-2,3-diacylglucosamine hydrolase activity"/>
    <property type="evidence" value="ECO:0007669"/>
    <property type="project" value="TreeGrafter"/>
</dbReference>
<organism evidence="9 10">
    <name type="scientific">Salinadaptatus halalkaliphilus</name>
    <dbReference type="NCBI Taxonomy" id="2419781"/>
    <lineage>
        <taxon>Archaea</taxon>
        <taxon>Methanobacteriati</taxon>
        <taxon>Methanobacteriota</taxon>
        <taxon>Stenosarchaea group</taxon>
        <taxon>Halobacteria</taxon>
        <taxon>Halobacteriales</taxon>
        <taxon>Natrialbaceae</taxon>
        <taxon>Salinadaptatus</taxon>
    </lineage>
</organism>
<feature type="region of interest" description="Disordered" evidence="6">
    <location>
        <begin position="415"/>
        <end position="440"/>
    </location>
</feature>
<keyword evidence="10" id="KW-1185">Reference proteome</keyword>
<dbReference type="GO" id="GO:0009245">
    <property type="term" value="P:lipid A biosynthetic process"/>
    <property type="evidence" value="ECO:0007669"/>
    <property type="project" value="TreeGrafter"/>
</dbReference>
<dbReference type="InterPro" id="IPR029052">
    <property type="entry name" value="Metallo-depent_PP-like"/>
</dbReference>
<evidence type="ECO:0000313" key="10">
    <source>
        <dbReference type="Proteomes" id="UP000318864"/>
    </source>
</evidence>
<keyword evidence="7" id="KW-1133">Transmembrane helix</keyword>
<feature type="transmembrane region" description="Helical" evidence="7">
    <location>
        <begin position="213"/>
        <end position="243"/>
    </location>
</feature>
<evidence type="ECO:0000256" key="4">
    <source>
        <dbReference type="ARBA" id="ARBA00023136"/>
    </source>
</evidence>
<keyword evidence="7" id="KW-0812">Transmembrane</keyword>
<proteinExistence type="predicted"/>
<dbReference type="OrthoDB" id="328870at2157"/>
<sequence length="440" mass="49596">MTDNATEPVYYVISDLHIGGDEQLGEIDFLEELLAFLERLETTDEPAELVINGDAFGLWEMTGTDGMAKFDRLTEWYPGLFEQLRATGGSIPITMLPGNHDHELAAYETYADRLSAYNVDLVRSESVTRQVGDRTIWFEHGNQRDSNNRFEDFGNRYETPLGYYYNTHVTSRAGRLSERGRFNWLKDVQAVTPTERVPHWLLSKYFYREMNPLLRYAVIPFLLVFNVSAFLAVTAGLDVIGIWTMPVERTDALLEQLGLVGEAVHFLLVLNAAVAGVLLLAGIPIYFVIRDIGTTVDRFGVFETDLTVDPETPYIEAAREIFAEHPETAVFCYGHTHRPGITEVDNRLLVNTGTWLKRLHRRDVITGVLPPVFYPSYQLCVVRISAVPGGVSVEFEEIEKASPGGDEITRTERLLTLGRTPTPELPDRSIVTDERSGTEV</sequence>
<dbReference type="SUPFAM" id="SSF56300">
    <property type="entry name" value="Metallo-dependent phosphatases"/>
    <property type="match status" value="1"/>
</dbReference>
<evidence type="ECO:0000259" key="8">
    <source>
        <dbReference type="Pfam" id="PF00149"/>
    </source>
</evidence>
<dbReference type="Proteomes" id="UP000318864">
    <property type="component" value="Unassembled WGS sequence"/>
</dbReference>
<evidence type="ECO:0000256" key="5">
    <source>
        <dbReference type="ARBA" id="ARBA00023211"/>
    </source>
</evidence>
<feature type="domain" description="Calcineurin-like phosphoesterase" evidence="8">
    <location>
        <begin position="11"/>
        <end position="187"/>
    </location>
</feature>
<reference evidence="9 10" key="1">
    <citation type="submission" date="2018-10" db="EMBL/GenBank/DDBJ databases">
        <title>Natronolimnobius sp. XQ-INN 246 isolated from Inner Mongolia Autonomous Region of China.</title>
        <authorList>
            <person name="Xue Q."/>
        </authorList>
    </citation>
    <scope>NUCLEOTIDE SEQUENCE [LARGE SCALE GENOMIC DNA]</scope>
    <source>
        <strain evidence="9 10">XQ-INN 246</strain>
    </source>
</reference>
<evidence type="ECO:0000256" key="2">
    <source>
        <dbReference type="ARBA" id="ARBA00022519"/>
    </source>
</evidence>
<dbReference type="GO" id="GO:0016020">
    <property type="term" value="C:membrane"/>
    <property type="evidence" value="ECO:0007669"/>
    <property type="project" value="GOC"/>
</dbReference>
<evidence type="ECO:0000256" key="7">
    <source>
        <dbReference type="SAM" id="Phobius"/>
    </source>
</evidence>